<comment type="cofactor">
    <cofactor evidence="1">
        <name>Mg(2+)</name>
        <dbReference type="ChEBI" id="CHEBI:18420"/>
    </cofactor>
</comment>
<keyword evidence="12 21" id="KW-0547">Nucleotide-binding</keyword>
<dbReference type="PROSITE" id="PS50011">
    <property type="entry name" value="PROTEIN_KINASE_DOM"/>
    <property type="match status" value="1"/>
</dbReference>
<keyword evidence="18" id="KW-0966">Cell projection</keyword>
<comment type="catalytic activity">
    <reaction evidence="19">
        <text>L-threonyl-[protein] + ATP = O-phospho-L-threonyl-[protein] + ADP + H(+)</text>
        <dbReference type="Rhea" id="RHEA:46608"/>
        <dbReference type="Rhea" id="RHEA-COMP:11060"/>
        <dbReference type="Rhea" id="RHEA-COMP:11605"/>
        <dbReference type="ChEBI" id="CHEBI:15378"/>
        <dbReference type="ChEBI" id="CHEBI:30013"/>
        <dbReference type="ChEBI" id="CHEBI:30616"/>
        <dbReference type="ChEBI" id="CHEBI:61977"/>
        <dbReference type="ChEBI" id="CHEBI:456216"/>
        <dbReference type="EC" id="2.7.11.1"/>
    </reaction>
</comment>
<evidence type="ECO:0000256" key="21">
    <source>
        <dbReference type="PROSITE-ProRule" id="PRU10141"/>
    </source>
</evidence>
<dbReference type="InterPro" id="IPR008271">
    <property type="entry name" value="Ser/Thr_kinase_AS"/>
</dbReference>
<dbReference type="InterPro" id="IPR017441">
    <property type="entry name" value="Protein_kinase_ATP_BS"/>
</dbReference>
<reference evidence="23 24" key="1">
    <citation type="journal article" date="2014" name="Nat. Commun.">
        <title>Klebsormidium flaccidum genome reveals primary factors for plant terrestrial adaptation.</title>
        <authorList>
            <person name="Hori K."/>
            <person name="Maruyama F."/>
            <person name="Fujisawa T."/>
            <person name="Togashi T."/>
            <person name="Yamamoto N."/>
            <person name="Seo M."/>
            <person name="Sato S."/>
            <person name="Yamada T."/>
            <person name="Mori H."/>
            <person name="Tajima N."/>
            <person name="Moriyama T."/>
            <person name="Ikeuchi M."/>
            <person name="Watanabe M."/>
            <person name="Wada H."/>
            <person name="Kobayashi K."/>
            <person name="Saito M."/>
            <person name="Masuda T."/>
            <person name="Sasaki-Sekimoto Y."/>
            <person name="Mashiguchi K."/>
            <person name="Awai K."/>
            <person name="Shimojima M."/>
            <person name="Masuda S."/>
            <person name="Iwai M."/>
            <person name="Nobusawa T."/>
            <person name="Narise T."/>
            <person name="Kondo S."/>
            <person name="Saito H."/>
            <person name="Sato R."/>
            <person name="Murakawa M."/>
            <person name="Ihara Y."/>
            <person name="Oshima-Yamada Y."/>
            <person name="Ohtaka K."/>
            <person name="Satoh M."/>
            <person name="Sonobe K."/>
            <person name="Ishii M."/>
            <person name="Ohtani R."/>
            <person name="Kanamori-Sato M."/>
            <person name="Honoki R."/>
            <person name="Miyazaki D."/>
            <person name="Mochizuki H."/>
            <person name="Umetsu J."/>
            <person name="Higashi K."/>
            <person name="Shibata D."/>
            <person name="Kamiya Y."/>
            <person name="Sato N."/>
            <person name="Nakamura Y."/>
            <person name="Tabata S."/>
            <person name="Ida S."/>
            <person name="Kurokawa K."/>
            <person name="Ohta H."/>
        </authorList>
    </citation>
    <scope>NUCLEOTIDE SEQUENCE [LARGE SCALE GENOMIC DNA]</scope>
    <source>
        <strain evidence="23 24">NIES-2285</strain>
    </source>
</reference>
<dbReference type="GO" id="GO:0005929">
    <property type="term" value="C:cilium"/>
    <property type="evidence" value="ECO:0007669"/>
    <property type="project" value="UniProtKB-SubCell"/>
</dbReference>
<evidence type="ECO:0000256" key="7">
    <source>
        <dbReference type="ARBA" id="ARBA00022490"/>
    </source>
</evidence>
<evidence type="ECO:0000256" key="20">
    <source>
        <dbReference type="ARBA" id="ARBA00048679"/>
    </source>
</evidence>
<evidence type="ECO:0000256" key="16">
    <source>
        <dbReference type="ARBA" id="ARBA00023212"/>
    </source>
</evidence>
<evidence type="ECO:0000256" key="5">
    <source>
        <dbReference type="ARBA" id="ARBA00006485"/>
    </source>
</evidence>
<evidence type="ECO:0000256" key="12">
    <source>
        <dbReference type="ARBA" id="ARBA00022741"/>
    </source>
</evidence>
<dbReference type="STRING" id="105231.A0A1Y1ICD4"/>
<feature type="domain" description="Protein kinase" evidence="22">
    <location>
        <begin position="4"/>
        <end position="283"/>
    </location>
</feature>
<evidence type="ECO:0000256" key="15">
    <source>
        <dbReference type="ARBA" id="ARBA00022842"/>
    </source>
</evidence>
<keyword evidence="17" id="KW-0539">Nucleus</keyword>
<dbReference type="SUPFAM" id="SSF56112">
    <property type="entry name" value="Protein kinase-like (PK-like)"/>
    <property type="match status" value="1"/>
</dbReference>
<comment type="catalytic activity">
    <reaction evidence="20">
        <text>L-seryl-[protein] + ATP = O-phospho-L-seryl-[protein] + ADP + H(+)</text>
        <dbReference type="Rhea" id="RHEA:17989"/>
        <dbReference type="Rhea" id="RHEA-COMP:9863"/>
        <dbReference type="Rhea" id="RHEA-COMP:11604"/>
        <dbReference type="ChEBI" id="CHEBI:15378"/>
        <dbReference type="ChEBI" id="CHEBI:29999"/>
        <dbReference type="ChEBI" id="CHEBI:30616"/>
        <dbReference type="ChEBI" id="CHEBI:83421"/>
        <dbReference type="ChEBI" id="CHEBI:456216"/>
        <dbReference type="EC" id="2.7.11.1"/>
    </reaction>
</comment>
<dbReference type="EMBL" id="DF237395">
    <property type="protein sequence ID" value="GAQ88634.1"/>
    <property type="molecule type" value="Genomic_DNA"/>
</dbReference>
<dbReference type="EC" id="2.7.11.1" evidence="6"/>
<evidence type="ECO:0000256" key="18">
    <source>
        <dbReference type="ARBA" id="ARBA00023273"/>
    </source>
</evidence>
<dbReference type="GO" id="GO:0046872">
    <property type="term" value="F:metal ion binding"/>
    <property type="evidence" value="ECO:0007669"/>
    <property type="project" value="UniProtKB-KW"/>
</dbReference>
<dbReference type="GO" id="GO:0005634">
    <property type="term" value="C:nucleus"/>
    <property type="evidence" value="ECO:0000318"/>
    <property type="project" value="GO_Central"/>
</dbReference>
<dbReference type="Gene3D" id="1.10.510.10">
    <property type="entry name" value="Transferase(Phosphotransferase) domain 1"/>
    <property type="match status" value="1"/>
</dbReference>
<keyword evidence="16" id="KW-0206">Cytoskeleton</keyword>
<evidence type="ECO:0000256" key="1">
    <source>
        <dbReference type="ARBA" id="ARBA00001946"/>
    </source>
</evidence>
<dbReference type="OrthoDB" id="2158884at2759"/>
<evidence type="ECO:0000256" key="13">
    <source>
        <dbReference type="ARBA" id="ARBA00022777"/>
    </source>
</evidence>
<dbReference type="InterPro" id="IPR050117">
    <property type="entry name" value="MAPK"/>
</dbReference>
<evidence type="ECO:0000256" key="8">
    <source>
        <dbReference type="ARBA" id="ARBA00022527"/>
    </source>
</evidence>
<evidence type="ECO:0000256" key="6">
    <source>
        <dbReference type="ARBA" id="ARBA00012513"/>
    </source>
</evidence>
<dbReference type="AlphaFoldDB" id="A0A1Y1ICD4"/>
<keyword evidence="14 21" id="KW-0067">ATP-binding</keyword>
<dbReference type="PROSITE" id="PS00107">
    <property type="entry name" value="PROTEIN_KINASE_ATP"/>
    <property type="match status" value="1"/>
</dbReference>
<dbReference type="GO" id="GO:0005524">
    <property type="term" value="F:ATP binding"/>
    <property type="evidence" value="ECO:0007669"/>
    <property type="project" value="UniProtKB-UniRule"/>
</dbReference>
<dbReference type="FunFam" id="3.30.200.20:FF:000071">
    <property type="entry name" value="serine/threonine-protein kinase MAK isoform X1"/>
    <property type="match status" value="1"/>
</dbReference>
<evidence type="ECO:0000256" key="11">
    <source>
        <dbReference type="ARBA" id="ARBA00022723"/>
    </source>
</evidence>
<keyword evidence="15" id="KW-0460">Magnesium</keyword>
<evidence type="ECO:0000256" key="9">
    <source>
        <dbReference type="ARBA" id="ARBA00022553"/>
    </source>
</evidence>
<keyword evidence="13 23" id="KW-0418">Kinase</keyword>
<keyword evidence="11" id="KW-0479">Metal-binding</keyword>
<dbReference type="PROSITE" id="PS00108">
    <property type="entry name" value="PROTEIN_KINASE_ST"/>
    <property type="match status" value="1"/>
</dbReference>
<evidence type="ECO:0000313" key="23">
    <source>
        <dbReference type="EMBL" id="GAQ88634.1"/>
    </source>
</evidence>
<feature type="binding site" evidence="21">
    <location>
        <position position="34"/>
    </location>
    <ligand>
        <name>ATP</name>
        <dbReference type="ChEBI" id="CHEBI:30616"/>
    </ligand>
</feature>
<dbReference type="GO" id="GO:0005856">
    <property type="term" value="C:cytoskeleton"/>
    <property type="evidence" value="ECO:0007669"/>
    <property type="project" value="UniProtKB-SubCell"/>
</dbReference>
<dbReference type="Gene3D" id="3.30.200.20">
    <property type="entry name" value="Phosphorylase Kinase, domain 1"/>
    <property type="match status" value="1"/>
</dbReference>
<keyword evidence="24" id="KW-1185">Reference proteome</keyword>
<keyword evidence="10" id="KW-0808">Transferase</keyword>
<accession>A0A1Y1ICD4</accession>
<dbReference type="GO" id="GO:0035556">
    <property type="term" value="P:intracellular signal transduction"/>
    <property type="evidence" value="ECO:0000318"/>
    <property type="project" value="GO_Central"/>
</dbReference>
<evidence type="ECO:0000259" key="22">
    <source>
        <dbReference type="PROSITE" id="PS50011"/>
    </source>
</evidence>
<evidence type="ECO:0000256" key="17">
    <source>
        <dbReference type="ARBA" id="ARBA00023242"/>
    </source>
</evidence>
<proteinExistence type="inferred from homology"/>
<dbReference type="FunFam" id="1.10.510.10:FF:000104">
    <property type="entry name" value="serine/threonine-protein kinase MAK isoform X1"/>
    <property type="match status" value="1"/>
</dbReference>
<dbReference type="GO" id="GO:0004674">
    <property type="term" value="F:protein serine/threonine kinase activity"/>
    <property type="evidence" value="ECO:0000318"/>
    <property type="project" value="GO_Central"/>
</dbReference>
<evidence type="ECO:0000256" key="10">
    <source>
        <dbReference type="ARBA" id="ARBA00022679"/>
    </source>
</evidence>
<dbReference type="GO" id="GO:0005737">
    <property type="term" value="C:cytoplasm"/>
    <property type="evidence" value="ECO:0000318"/>
    <property type="project" value="GO_Central"/>
</dbReference>
<organism evidence="23 24">
    <name type="scientific">Klebsormidium nitens</name>
    <name type="common">Green alga</name>
    <name type="synonym">Ulothrix nitens</name>
    <dbReference type="NCBI Taxonomy" id="105231"/>
    <lineage>
        <taxon>Eukaryota</taxon>
        <taxon>Viridiplantae</taxon>
        <taxon>Streptophyta</taxon>
        <taxon>Klebsormidiophyceae</taxon>
        <taxon>Klebsormidiales</taxon>
        <taxon>Klebsormidiaceae</taxon>
        <taxon>Klebsormidium</taxon>
    </lineage>
</organism>
<name>A0A1Y1ICD4_KLENI</name>
<keyword evidence="7" id="KW-0963">Cytoplasm</keyword>
<dbReference type="Pfam" id="PF00069">
    <property type="entry name" value="Pkinase"/>
    <property type="match status" value="1"/>
</dbReference>
<dbReference type="OMA" id="WRWDDLY"/>
<evidence type="ECO:0000256" key="2">
    <source>
        <dbReference type="ARBA" id="ARBA00004123"/>
    </source>
</evidence>
<dbReference type="CDD" id="cd07830">
    <property type="entry name" value="STKc_MAK_like"/>
    <property type="match status" value="1"/>
</dbReference>
<protein>
    <recommendedName>
        <fullName evidence="6">non-specific serine/threonine protein kinase</fullName>
        <ecNumber evidence="6">2.7.11.1</ecNumber>
    </recommendedName>
</protein>
<keyword evidence="9" id="KW-0597">Phosphoprotein</keyword>
<evidence type="ECO:0000313" key="24">
    <source>
        <dbReference type="Proteomes" id="UP000054558"/>
    </source>
</evidence>
<dbReference type="Proteomes" id="UP000054558">
    <property type="component" value="Unassembled WGS sequence"/>
</dbReference>
<gene>
    <name evidence="23" type="ORF">KFL_004460080</name>
</gene>
<dbReference type="InterPro" id="IPR011009">
    <property type="entry name" value="Kinase-like_dom_sf"/>
</dbReference>
<dbReference type="SMART" id="SM00220">
    <property type="entry name" value="S_TKc"/>
    <property type="match status" value="1"/>
</dbReference>
<comment type="similarity">
    <text evidence="5">Belongs to the protein kinase superfamily. CMGC Ser/Thr protein kinase family. CDC2/CDKX subfamily.</text>
</comment>
<comment type="subcellular location">
    <subcellularLocation>
        <location evidence="3">Cell projection</location>
        <location evidence="3">Cilium</location>
    </subcellularLocation>
    <subcellularLocation>
        <location evidence="4">Cytoplasm</location>
        <location evidence="4">Cytoskeleton</location>
    </subcellularLocation>
    <subcellularLocation>
        <location evidence="2">Nucleus</location>
    </subcellularLocation>
</comment>
<evidence type="ECO:0000256" key="19">
    <source>
        <dbReference type="ARBA" id="ARBA00047899"/>
    </source>
</evidence>
<evidence type="ECO:0000256" key="4">
    <source>
        <dbReference type="ARBA" id="ARBA00004245"/>
    </source>
</evidence>
<sequence>MNRYKIIKQLGDGTYGSVWKATNRQTNEVVAIKKMKRKFYSWEECMNLREVKSLRKLNHPNVVKLKEVIRENDELFFVFEFMECNLYQMIKDKDKLFQESKVRNWTYQVLNALAYMHKHGYFHRDLKPENLLVTGGTIKIADFGLAREVRSRPPYTDYVSTRWYRAPEVLLQSSFYSAPIDMWAIGAIMAELFTLRPLFPGASEADELYKICHVLGTPNHQSWPEGMKLASAMNFRFPQFDTTPLTTLIPSASPEAIDLMTSLCHWDPNKRPTAAQALQHPFFQLGQVIPPSLSRRESMHSSQGYPMDAQDAAYAEALLAKERARASERARLEAAVQQAANPMLPAVPGAAKYSSTMAQATAAAAAAAAAAPKVVLAPAKPLNPSVPNMGYEVNGSYVRQARYRPGVTVQTLPPLVAAGYANVVPSVPKAEVSSVYQPPRNNAAVMPAGNPVAAQYAGQYGVRQYGAFPVAGSAQAYGQAYSQAAYQQNAFRYLAQPDSRVAVGAPADRRRY</sequence>
<dbReference type="InterPro" id="IPR000719">
    <property type="entry name" value="Prot_kinase_dom"/>
</dbReference>
<dbReference type="PANTHER" id="PTHR24055">
    <property type="entry name" value="MITOGEN-ACTIVATED PROTEIN KINASE"/>
    <property type="match status" value="1"/>
</dbReference>
<keyword evidence="8" id="KW-0723">Serine/threonine-protein kinase</keyword>
<evidence type="ECO:0000256" key="14">
    <source>
        <dbReference type="ARBA" id="ARBA00022840"/>
    </source>
</evidence>
<evidence type="ECO:0000256" key="3">
    <source>
        <dbReference type="ARBA" id="ARBA00004138"/>
    </source>
</evidence>